<keyword evidence="4" id="KW-0067">ATP-binding</keyword>
<dbReference type="SUPFAM" id="SSF52540">
    <property type="entry name" value="P-loop containing nucleoside triphosphate hydrolases"/>
    <property type="match status" value="2"/>
</dbReference>
<dbReference type="PANTHER" id="PTHR43117">
    <property type="entry name" value="OSMOPROTECTANT IMPORT ATP-BINDING PROTEIN OSMV"/>
    <property type="match status" value="1"/>
</dbReference>
<evidence type="ECO:0000256" key="3">
    <source>
        <dbReference type="ARBA" id="ARBA00022741"/>
    </source>
</evidence>
<dbReference type="PANTHER" id="PTHR43117:SF4">
    <property type="entry name" value="OSMOPROTECTANT IMPORT ATP-BINDING PROTEIN OSMV"/>
    <property type="match status" value="1"/>
</dbReference>
<keyword evidence="7" id="KW-1185">Reference proteome</keyword>
<keyword evidence="3" id="KW-0547">Nucleotide-binding</keyword>
<comment type="similarity">
    <text evidence="1">Belongs to the ABC transporter superfamily.</text>
</comment>
<keyword evidence="2" id="KW-0813">Transport</keyword>
<dbReference type="AlphaFoldDB" id="A0A9P6B0S1"/>
<sequence length="508" mass="56692">MRLSVRLLSNDVLRFPENSNVFRFGTAMNPTLRNVNLTIANGEGWAVMGSGKGVLLETILGRHRVAPSPQGGLFPFLNNFDPPRDPQSSVSQVSFAYRQRIASSGAFYDYTARYGAVREEDRITMRETLSVDPQTGLQIESEEIDHLAERLQIRHLLDLPLVALSNGQTRRATVLQKILQRPKVLVLDEPLTGLDKQTRPLLMDLLGELHRQNDPHIIIGLRPQDPLPDWITHIAFVQDDTVISGSIDDREIVKLRSSSATFGASESVHVWPQASAGKTLVEIKSLNIGYNGRKVLENLTWTIREGERWHLVGPNGCGKTTLLSILTGDHPQSYVQKQLFLFGRPRTTLATVQIQRQVGIVSPEIFNAFPRRLGPEMLSARDAIATGFESTYSYRPRTPEQDIRIDTILSDLGLGVESGFDTSQPFASLKTSHQALVLFIRALVNHPPLLILDEVFAGMDDTMITAAKQYLRKNLSPTQSVIFVSHWEEELPWPTSEILRLTLGGESG</sequence>
<evidence type="ECO:0000256" key="4">
    <source>
        <dbReference type="ARBA" id="ARBA00022840"/>
    </source>
</evidence>
<dbReference type="Pfam" id="PF00005">
    <property type="entry name" value="ABC_tran"/>
    <property type="match status" value="2"/>
</dbReference>
<protein>
    <recommendedName>
        <fullName evidence="5">ABC transporter domain-containing protein</fullName>
    </recommendedName>
</protein>
<gene>
    <name evidence="6" type="ORF">BS47DRAFT_1294015</name>
</gene>
<dbReference type="GO" id="GO:0005524">
    <property type="term" value="F:ATP binding"/>
    <property type="evidence" value="ECO:0007669"/>
    <property type="project" value="UniProtKB-KW"/>
</dbReference>
<comment type="caution">
    <text evidence="6">The sequence shown here is derived from an EMBL/GenBank/DDBJ whole genome shotgun (WGS) entry which is preliminary data.</text>
</comment>
<dbReference type="PROSITE" id="PS50893">
    <property type="entry name" value="ABC_TRANSPORTER_2"/>
    <property type="match status" value="2"/>
</dbReference>
<evidence type="ECO:0000313" key="7">
    <source>
        <dbReference type="Proteomes" id="UP000886523"/>
    </source>
</evidence>
<dbReference type="EMBL" id="MU128951">
    <property type="protein sequence ID" value="KAF9515369.1"/>
    <property type="molecule type" value="Genomic_DNA"/>
</dbReference>
<organism evidence="6 7">
    <name type="scientific">Hydnum rufescens UP504</name>
    <dbReference type="NCBI Taxonomy" id="1448309"/>
    <lineage>
        <taxon>Eukaryota</taxon>
        <taxon>Fungi</taxon>
        <taxon>Dikarya</taxon>
        <taxon>Basidiomycota</taxon>
        <taxon>Agaricomycotina</taxon>
        <taxon>Agaricomycetes</taxon>
        <taxon>Cantharellales</taxon>
        <taxon>Hydnaceae</taxon>
        <taxon>Hydnum</taxon>
    </lineage>
</organism>
<reference evidence="6" key="1">
    <citation type="journal article" date="2020" name="Nat. Commun.">
        <title>Large-scale genome sequencing of mycorrhizal fungi provides insights into the early evolution of symbiotic traits.</title>
        <authorList>
            <person name="Miyauchi S."/>
            <person name="Kiss E."/>
            <person name="Kuo A."/>
            <person name="Drula E."/>
            <person name="Kohler A."/>
            <person name="Sanchez-Garcia M."/>
            <person name="Morin E."/>
            <person name="Andreopoulos B."/>
            <person name="Barry K.W."/>
            <person name="Bonito G."/>
            <person name="Buee M."/>
            <person name="Carver A."/>
            <person name="Chen C."/>
            <person name="Cichocki N."/>
            <person name="Clum A."/>
            <person name="Culley D."/>
            <person name="Crous P.W."/>
            <person name="Fauchery L."/>
            <person name="Girlanda M."/>
            <person name="Hayes R.D."/>
            <person name="Keri Z."/>
            <person name="LaButti K."/>
            <person name="Lipzen A."/>
            <person name="Lombard V."/>
            <person name="Magnuson J."/>
            <person name="Maillard F."/>
            <person name="Murat C."/>
            <person name="Nolan M."/>
            <person name="Ohm R.A."/>
            <person name="Pangilinan J."/>
            <person name="Pereira M.F."/>
            <person name="Perotto S."/>
            <person name="Peter M."/>
            <person name="Pfister S."/>
            <person name="Riley R."/>
            <person name="Sitrit Y."/>
            <person name="Stielow J.B."/>
            <person name="Szollosi G."/>
            <person name="Zifcakova L."/>
            <person name="Stursova M."/>
            <person name="Spatafora J.W."/>
            <person name="Tedersoo L."/>
            <person name="Vaario L.M."/>
            <person name="Yamada A."/>
            <person name="Yan M."/>
            <person name="Wang P."/>
            <person name="Xu J."/>
            <person name="Bruns T."/>
            <person name="Baldrian P."/>
            <person name="Vilgalys R."/>
            <person name="Dunand C."/>
            <person name="Henrissat B."/>
            <person name="Grigoriev I.V."/>
            <person name="Hibbett D."/>
            <person name="Nagy L.G."/>
            <person name="Martin F.M."/>
        </authorList>
    </citation>
    <scope>NUCLEOTIDE SEQUENCE</scope>
    <source>
        <strain evidence="6">UP504</strain>
    </source>
</reference>
<proteinExistence type="inferred from homology"/>
<dbReference type="InterPro" id="IPR003439">
    <property type="entry name" value="ABC_transporter-like_ATP-bd"/>
</dbReference>
<evidence type="ECO:0000259" key="5">
    <source>
        <dbReference type="PROSITE" id="PS50893"/>
    </source>
</evidence>
<accession>A0A9P6B0S1</accession>
<name>A0A9P6B0S1_9AGAM</name>
<dbReference type="Gene3D" id="3.40.50.300">
    <property type="entry name" value="P-loop containing nucleotide triphosphate hydrolases"/>
    <property type="match status" value="2"/>
</dbReference>
<feature type="domain" description="ABC transporter" evidence="5">
    <location>
        <begin position="281"/>
        <end position="503"/>
    </location>
</feature>
<dbReference type="InterPro" id="IPR003593">
    <property type="entry name" value="AAA+_ATPase"/>
</dbReference>
<evidence type="ECO:0000256" key="2">
    <source>
        <dbReference type="ARBA" id="ARBA00022448"/>
    </source>
</evidence>
<evidence type="ECO:0000256" key="1">
    <source>
        <dbReference type="ARBA" id="ARBA00005417"/>
    </source>
</evidence>
<evidence type="ECO:0000313" key="6">
    <source>
        <dbReference type="EMBL" id="KAF9515369.1"/>
    </source>
</evidence>
<dbReference type="SMART" id="SM00382">
    <property type="entry name" value="AAA"/>
    <property type="match status" value="2"/>
</dbReference>
<dbReference type="Proteomes" id="UP000886523">
    <property type="component" value="Unassembled WGS sequence"/>
</dbReference>
<dbReference type="InterPro" id="IPR027417">
    <property type="entry name" value="P-loop_NTPase"/>
</dbReference>
<dbReference type="GO" id="GO:0016887">
    <property type="term" value="F:ATP hydrolysis activity"/>
    <property type="evidence" value="ECO:0007669"/>
    <property type="project" value="InterPro"/>
</dbReference>
<feature type="domain" description="ABC transporter" evidence="5">
    <location>
        <begin position="16"/>
        <end position="264"/>
    </location>
</feature>
<dbReference type="OrthoDB" id="10255969at2759"/>